<proteinExistence type="predicted"/>
<sequence length="209" mass="24145">MLGYGLIGRALFGHKFHHFDSLGNTLQTEYLMCLGELPSYFGSDWRFTIFCLLFQVSLYFLIVNFLLAILTETFSNVKSQLEYSEVEQEFFTDLFSIFHMKALRRSQAWPPHEAVIKGLEGIYGFTYVDIDRLMLAVPGLDRKSCINLLRHYRSFVALQYTFTHVDHQGATTERKMAKLLEDSKHNRKAIVEIQKALNVGTWSIKSATL</sequence>
<feature type="transmembrane region" description="Helical" evidence="1">
    <location>
        <begin position="47"/>
        <end position="70"/>
    </location>
</feature>
<keyword evidence="1" id="KW-0812">Transmembrane</keyword>
<dbReference type="AlphaFoldDB" id="A0A7S0AK24"/>
<protein>
    <recommendedName>
        <fullName evidence="3">Polycystin cation channel PKD1/PKD2 domain-containing protein</fullName>
    </recommendedName>
</protein>
<reference evidence="2" key="1">
    <citation type="submission" date="2021-01" db="EMBL/GenBank/DDBJ databases">
        <authorList>
            <person name="Corre E."/>
            <person name="Pelletier E."/>
            <person name="Niang G."/>
            <person name="Scheremetjew M."/>
            <person name="Finn R."/>
            <person name="Kale V."/>
            <person name="Holt S."/>
            <person name="Cochrane G."/>
            <person name="Meng A."/>
            <person name="Brown T."/>
            <person name="Cohen L."/>
        </authorList>
    </citation>
    <scope>NUCLEOTIDE SEQUENCE</scope>
    <source>
        <strain evidence="2">Pbaha01</strain>
    </source>
</reference>
<dbReference type="EMBL" id="HBEG01028811">
    <property type="protein sequence ID" value="CAD8365771.1"/>
    <property type="molecule type" value="Transcribed_RNA"/>
</dbReference>
<organism evidence="2">
    <name type="scientific">Pyrodinium bahamense</name>
    <dbReference type="NCBI Taxonomy" id="73915"/>
    <lineage>
        <taxon>Eukaryota</taxon>
        <taxon>Sar</taxon>
        <taxon>Alveolata</taxon>
        <taxon>Dinophyceae</taxon>
        <taxon>Gonyaulacales</taxon>
        <taxon>Pyrocystaceae</taxon>
        <taxon>Pyrodinium</taxon>
    </lineage>
</organism>
<accession>A0A7S0AK24</accession>
<evidence type="ECO:0000256" key="1">
    <source>
        <dbReference type="SAM" id="Phobius"/>
    </source>
</evidence>
<dbReference type="Gene3D" id="1.10.287.70">
    <property type="match status" value="1"/>
</dbReference>
<evidence type="ECO:0000313" key="2">
    <source>
        <dbReference type="EMBL" id="CAD8365771.1"/>
    </source>
</evidence>
<evidence type="ECO:0008006" key="3">
    <source>
        <dbReference type="Google" id="ProtNLM"/>
    </source>
</evidence>
<keyword evidence="1" id="KW-1133">Transmembrane helix</keyword>
<name>A0A7S0AK24_9DINO</name>
<gene>
    <name evidence="2" type="ORF">PBAH0796_LOCUS17550</name>
</gene>
<keyword evidence="1" id="KW-0472">Membrane</keyword>